<feature type="binding site" evidence="6">
    <location>
        <position position="126"/>
    </location>
    <ligand>
        <name>S-adenosyl-L-methionine</name>
        <dbReference type="ChEBI" id="CHEBI:59789"/>
    </ligand>
</feature>
<feature type="binding site" evidence="6">
    <location>
        <position position="61"/>
    </location>
    <ligand>
        <name>S-adenosyl-L-methionine</name>
        <dbReference type="ChEBI" id="CHEBI:59789"/>
    </ligand>
</feature>
<evidence type="ECO:0000256" key="5">
    <source>
        <dbReference type="ARBA" id="ARBA00022691"/>
    </source>
</evidence>
<dbReference type="EMBL" id="CP122537">
    <property type="protein sequence ID" value="WGH80295.1"/>
    <property type="molecule type" value="Genomic_DNA"/>
</dbReference>
<organism evidence="7 8">
    <name type="scientific">Jannaschia ovalis</name>
    <dbReference type="NCBI Taxonomy" id="3038773"/>
    <lineage>
        <taxon>Bacteria</taxon>
        <taxon>Pseudomonadati</taxon>
        <taxon>Pseudomonadota</taxon>
        <taxon>Alphaproteobacteria</taxon>
        <taxon>Rhodobacterales</taxon>
        <taxon>Roseobacteraceae</taxon>
        <taxon>Jannaschia</taxon>
    </lineage>
</organism>
<keyword evidence="4 6" id="KW-0808">Transferase</keyword>
<protein>
    <recommendedName>
        <fullName evidence="6">Ribosomal RNA small subunit methyltransferase G</fullName>
        <ecNumber evidence="6">2.1.1.170</ecNumber>
    </recommendedName>
    <alternativeName>
        <fullName evidence="6">16S rRNA 7-methylguanosine methyltransferase</fullName>
        <shortName evidence="6">16S rRNA m7G methyltransferase</shortName>
    </alternativeName>
</protein>
<evidence type="ECO:0000313" key="7">
    <source>
        <dbReference type="EMBL" id="WGH80295.1"/>
    </source>
</evidence>
<accession>A0ABY8LIQ7</accession>
<dbReference type="SUPFAM" id="SSF53335">
    <property type="entry name" value="S-adenosyl-L-methionine-dependent methyltransferases"/>
    <property type="match status" value="1"/>
</dbReference>
<keyword evidence="2 6" id="KW-0698">rRNA processing</keyword>
<gene>
    <name evidence="6 7" type="primary">rsmG</name>
    <name evidence="7" type="ORF">P8627_08535</name>
</gene>
<dbReference type="HAMAP" id="MF_00074">
    <property type="entry name" value="16SrRNA_methyltr_G"/>
    <property type="match status" value="1"/>
</dbReference>
<comment type="function">
    <text evidence="6">Specifically methylates the N7 position of guanine in position 527 of 16S rRNA.</text>
</comment>
<keyword evidence="5 6" id="KW-0949">S-adenosyl-L-methionine</keyword>
<dbReference type="GO" id="GO:0008168">
    <property type="term" value="F:methyltransferase activity"/>
    <property type="evidence" value="ECO:0007669"/>
    <property type="project" value="UniProtKB-KW"/>
</dbReference>
<keyword evidence="8" id="KW-1185">Reference proteome</keyword>
<comment type="catalytic activity">
    <reaction evidence="6">
        <text>guanosine(527) in 16S rRNA + S-adenosyl-L-methionine = N(7)-methylguanosine(527) in 16S rRNA + S-adenosyl-L-homocysteine</text>
        <dbReference type="Rhea" id="RHEA:42732"/>
        <dbReference type="Rhea" id="RHEA-COMP:10209"/>
        <dbReference type="Rhea" id="RHEA-COMP:10210"/>
        <dbReference type="ChEBI" id="CHEBI:57856"/>
        <dbReference type="ChEBI" id="CHEBI:59789"/>
        <dbReference type="ChEBI" id="CHEBI:74269"/>
        <dbReference type="ChEBI" id="CHEBI:74480"/>
        <dbReference type="EC" id="2.1.1.170"/>
    </reaction>
</comment>
<comment type="caution">
    <text evidence="6">Lacks conserved residue(s) required for the propagation of feature annotation.</text>
</comment>
<dbReference type="EC" id="2.1.1.170" evidence="6"/>
<name>A0ABY8LIQ7_9RHOB</name>
<dbReference type="PANTHER" id="PTHR31760:SF0">
    <property type="entry name" value="S-ADENOSYL-L-METHIONINE-DEPENDENT METHYLTRANSFERASES SUPERFAMILY PROTEIN"/>
    <property type="match status" value="1"/>
</dbReference>
<dbReference type="InterPro" id="IPR029063">
    <property type="entry name" value="SAM-dependent_MTases_sf"/>
</dbReference>
<evidence type="ECO:0000256" key="3">
    <source>
        <dbReference type="ARBA" id="ARBA00022603"/>
    </source>
</evidence>
<dbReference type="NCBIfam" id="TIGR00138">
    <property type="entry name" value="rsmG_gidB"/>
    <property type="match status" value="1"/>
</dbReference>
<dbReference type="PIRSF" id="PIRSF003078">
    <property type="entry name" value="GidB"/>
    <property type="match status" value="1"/>
</dbReference>
<sequence>MDVSRETTDRLTRYEALLRKWNRAINLVSPSTIDQIATRHIEDSAQILELAPPTRAWLDLGSGGGLPGVVLAILRDDGRDLTLMEADKRKCEFLRTVRRELGLHYEIVQDRIENAPAQAADIISARALAPLPQLLALASRHAVPKTQYLFPKGQSWRSEIEAARETWQFDCDVVPSRTDPAAAILCIRKVSPAP</sequence>
<dbReference type="PANTHER" id="PTHR31760">
    <property type="entry name" value="S-ADENOSYL-L-METHIONINE-DEPENDENT METHYLTRANSFERASES SUPERFAMILY PROTEIN"/>
    <property type="match status" value="1"/>
</dbReference>
<evidence type="ECO:0000256" key="1">
    <source>
        <dbReference type="ARBA" id="ARBA00022490"/>
    </source>
</evidence>
<feature type="binding site" evidence="6">
    <location>
        <begin position="112"/>
        <end position="113"/>
    </location>
    <ligand>
        <name>S-adenosyl-L-methionine</name>
        <dbReference type="ChEBI" id="CHEBI:59789"/>
    </ligand>
</feature>
<evidence type="ECO:0000256" key="6">
    <source>
        <dbReference type="HAMAP-Rule" id="MF_00074"/>
    </source>
</evidence>
<feature type="binding site" evidence="6">
    <location>
        <position position="66"/>
    </location>
    <ligand>
        <name>S-adenosyl-L-methionine</name>
        <dbReference type="ChEBI" id="CHEBI:59789"/>
    </ligand>
</feature>
<comment type="subcellular location">
    <subcellularLocation>
        <location evidence="6">Cytoplasm</location>
    </subcellularLocation>
</comment>
<proteinExistence type="inferred from homology"/>
<keyword evidence="1 6" id="KW-0963">Cytoplasm</keyword>
<dbReference type="Gene3D" id="3.40.50.150">
    <property type="entry name" value="Vaccinia Virus protein VP39"/>
    <property type="match status" value="1"/>
</dbReference>
<keyword evidence="3 6" id="KW-0489">Methyltransferase</keyword>
<evidence type="ECO:0000256" key="4">
    <source>
        <dbReference type="ARBA" id="ARBA00022679"/>
    </source>
</evidence>
<dbReference type="InterPro" id="IPR003682">
    <property type="entry name" value="rRNA_ssu_MeTfrase_G"/>
</dbReference>
<dbReference type="Proteomes" id="UP001243420">
    <property type="component" value="Chromosome"/>
</dbReference>
<reference evidence="7 8" key="1">
    <citation type="submission" date="2023-04" db="EMBL/GenBank/DDBJ databases">
        <title>Jannaschia ovalis sp. nov., a marine bacterium isolated from sea tidal flat.</title>
        <authorList>
            <person name="Kwon D.Y."/>
            <person name="Kim J.-J."/>
        </authorList>
    </citation>
    <scope>NUCLEOTIDE SEQUENCE [LARGE SCALE GENOMIC DNA]</scope>
    <source>
        <strain evidence="7 8">GRR-S6-38</strain>
    </source>
</reference>
<dbReference type="Pfam" id="PF02527">
    <property type="entry name" value="GidB"/>
    <property type="match status" value="1"/>
</dbReference>
<dbReference type="RefSeq" id="WP_279967363.1">
    <property type="nucleotide sequence ID" value="NZ_CP122537.1"/>
</dbReference>
<comment type="similarity">
    <text evidence="6">Belongs to the methyltransferase superfamily. RNA methyltransferase RsmG family.</text>
</comment>
<evidence type="ECO:0000313" key="8">
    <source>
        <dbReference type="Proteomes" id="UP001243420"/>
    </source>
</evidence>
<evidence type="ECO:0000256" key="2">
    <source>
        <dbReference type="ARBA" id="ARBA00022552"/>
    </source>
</evidence>
<dbReference type="GO" id="GO:0032259">
    <property type="term" value="P:methylation"/>
    <property type="evidence" value="ECO:0007669"/>
    <property type="project" value="UniProtKB-KW"/>
</dbReference>